<evidence type="ECO:0000313" key="3">
    <source>
        <dbReference type="Proteomes" id="UP000032180"/>
    </source>
</evidence>
<feature type="region of interest" description="Disordered" evidence="1">
    <location>
        <begin position="1"/>
        <end position="27"/>
    </location>
</feature>
<feature type="compositionally biased region" description="Basic residues" evidence="1">
    <location>
        <begin position="1"/>
        <end position="10"/>
    </location>
</feature>
<protein>
    <submittedName>
        <fullName evidence="2">Uncharacterized protein</fullName>
    </submittedName>
</protein>
<keyword evidence="3" id="KW-1185">Reference proteome</keyword>
<name>A0A0D9WAA5_9ORYZ</name>
<dbReference type="Gramene" id="LPERR04G22950.2">
    <property type="protein sequence ID" value="LPERR04G22950.2"/>
    <property type="gene ID" value="LPERR04G22950"/>
</dbReference>
<dbReference type="AlphaFoldDB" id="A0A0D9WAA5"/>
<evidence type="ECO:0000256" key="1">
    <source>
        <dbReference type="SAM" id="MobiDB-lite"/>
    </source>
</evidence>
<evidence type="ECO:0000313" key="2">
    <source>
        <dbReference type="EnsemblPlants" id="LPERR04G22950.2"/>
    </source>
</evidence>
<proteinExistence type="predicted"/>
<dbReference type="EnsemblPlants" id="LPERR04G22950.2">
    <property type="protein sequence ID" value="LPERR04G22950.2"/>
    <property type="gene ID" value="LPERR04G22950"/>
</dbReference>
<reference evidence="3" key="2">
    <citation type="submission" date="2013-12" db="EMBL/GenBank/DDBJ databases">
        <authorList>
            <person name="Yu Y."/>
            <person name="Lee S."/>
            <person name="de Baynast K."/>
            <person name="Wissotski M."/>
            <person name="Liu L."/>
            <person name="Talag J."/>
            <person name="Goicoechea J."/>
            <person name="Angelova A."/>
            <person name="Jetty R."/>
            <person name="Kudrna D."/>
            <person name="Golser W."/>
            <person name="Rivera L."/>
            <person name="Zhang J."/>
            <person name="Wing R."/>
        </authorList>
    </citation>
    <scope>NUCLEOTIDE SEQUENCE</scope>
</reference>
<dbReference type="Proteomes" id="UP000032180">
    <property type="component" value="Chromosome 4"/>
</dbReference>
<dbReference type="HOGENOM" id="CLU_2577317_0_0_1"/>
<sequence>MAPKAGRGKGRGGGGGKGDKKKKEEKVVPSAIDVTVVTPCESQVTLKTRGQRLEDGVEIVSLKPCSLTIVEGRFMVKESAR</sequence>
<organism evidence="2 3">
    <name type="scientific">Leersia perrieri</name>
    <dbReference type="NCBI Taxonomy" id="77586"/>
    <lineage>
        <taxon>Eukaryota</taxon>
        <taxon>Viridiplantae</taxon>
        <taxon>Streptophyta</taxon>
        <taxon>Embryophyta</taxon>
        <taxon>Tracheophyta</taxon>
        <taxon>Spermatophyta</taxon>
        <taxon>Magnoliopsida</taxon>
        <taxon>Liliopsida</taxon>
        <taxon>Poales</taxon>
        <taxon>Poaceae</taxon>
        <taxon>BOP clade</taxon>
        <taxon>Oryzoideae</taxon>
        <taxon>Oryzeae</taxon>
        <taxon>Oryzinae</taxon>
        <taxon>Leersia</taxon>
    </lineage>
</organism>
<feature type="compositionally biased region" description="Basic and acidic residues" evidence="1">
    <location>
        <begin position="17"/>
        <end position="27"/>
    </location>
</feature>
<reference evidence="2 3" key="1">
    <citation type="submission" date="2012-08" db="EMBL/GenBank/DDBJ databases">
        <title>Oryza genome evolution.</title>
        <authorList>
            <person name="Wing R.A."/>
        </authorList>
    </citation>
    <scope>NUCLEOTIDE SEQUENCE</scope>
</reference>
<reference evidence="2" key="3">
    <citation type="submission" date="2015-04" db="UniProtKB">
        <authorList>
            <consortium name="EnsemblPlants"/>
        </authorList>
    </citation>
    <scope>IDENTIFICATION</scope>
</reference>
<accession>A0A0D9WAA5</accession>